<feature type="domain" description="Scytalone dehydratase-like protein Arp1 N-terminal" evidence="3">
    <location>
        <begin position="41"/>
        <end position="149"/>
    </location>
</feature>
<dbReference type="Proteomes" id="UP000240883">
    <property type="component" value="Unassembled WGS sequence"/>
</dbReference>
<dbReference type="EMBL" id="KZ678129">
    <property type="protein sequence ID" value="PSN73458.1"/>
    <property type="molecule type" value="Genomic_DNA"/>
</dbReference>
<gene>
    <name evidence="4" type="ORF">BS50DRAFT_568993</name>
</gene>
<evidence type="ECO:0000313" key="5">
    <source>
        <dbReference type="Proteomes" id="UP000240883"/>
    </source>
</evidence>
<name>A0A2T2P7Z2_CORCC</name>
<feature type="chain" id="PRO_5015681316" evidence="1">
    <location>
        <begin position="21"/>
        <end position="628"/>
    </location>
</feature>
<keyword evidence="5" id="KW-1185">Reference proteome</keyword>
<dbReference type="InterPro" id="IPR058329">
    <property type="entry name" value="Arp1_N"/>
</dbReference>
<accession>A0A2T2P7Z2</accession>
<organism evidence="4 5">
    <name type="scientific">Corynespora cassiicola Philippines</name>
    <dbReference type="NCBI Taxonomy" id="1448308"/>
    <lineage>
        <taxon>Eukaryota</taxon>
        <taxon>Fungi</taxon>
        <taxon>Dikarya</taxon>
        <taxon>Ascomycota</taxon>
        <taxon>Pezizomycotina</taxon>
        <taxon>Dothideomycetes</taxon>
        <taxon>Pleosporomycetidae</taxon>
        <taxon>Pleosporales</taxon>
        <taxon>Corynesporascaceae</taxon>
        <taxon>Corynespora</taxon>
    </lineage>
</organism>
<dbReference type="SUPFAM" id="SSF75304">
    <property type="entry name" value="Amidase signature (AS) enzymes"/>
    <property type="match status" value="1"/>
</dbReference>
<dbReference type="OrthoDB" id="5423360at2759"/>
<evidence type="ECO:0000259" key="3">
    <source>
        <dbReference type="Pfam" id="PF26053"/>
    </source>
</evidence>
<evidence type="ECO:0000259" key="2">
    <source>
        <dbReference type="Pfam" id="PF01425"/>
    </source>
</evidence>
<dbReference type="InterPro" id="IPR036928">
    <property type="entry name" value="AS_sf"/>
</dbReference>
<protein>
    <submittedName>
        <fullName evidence="4">Amidase signature enzyme</fullName>
    </submittedName>
</protein>
<feature type="signal peptide" evidence="1">
    <location>
        <begin position="1"/>
        <end position="20"/>
    </location>
</feature>
<dbReference type="STRING" id="1448308.A0A2T2P7Z2"/>
<proteinExistence type="predicted"/>
<keyword evidence="1" id="KW-0732">Signal</keyword>
<evidence type="ECO:0000313" key="4">
    <source>
        <dbReference type="EMBL" id="PSN73458.1"/>
    </source>
</evidence>
<dbReference type="InterPro" id="IPR023631">
    <property type="entry name" value="Amidase_dom"/>
</dbReference>
<feature type="domain" description="Amidase" evidence="2">
    <location>
        <begin position="189"/>
        <end position="375"/>
    </location>
</feature>
<sequence length="628" mass="66920">MRFNQLVVSAVLGLLSTAHASISSTGFTVSLGDVAYFLPPKAVATISAKGLQATFTDGPFLPFTVFNSGGYGASDLSAAAAEYSGKDDVFQQAFLEAIYVQGSQNSSTTSIQLSNLTSTVITGACSQQLNPGPYFLSSTGHVYEAWRLYSDKAGAFTESVFANGDGSYSVLPAGTVGQRLAIAVPSRLYYTKTEEHPLAGVRIGIKDIYDIKGLRTSNGNKAWYWLYPPASNTATPVQHLVDAGAIVVGKMLTSQFANGETATADWVDYHEAFNPRGDGYQDTSSSSSGGGAGAAAYDWLDVTLGSDTGGSVRGPAQVQGVYGNRPSHGLVSLEHTMPLSPVLDTAGLLARDPSVWKDTAKVMYGSNITFSTSYPSRILTHAWPTTAEDVASTLLVDFLGNVTSFLGTNATAFNISTAWADDNVEAEPLETMLNTTYAVLITKQQIPLVREPFYEDYAAKHDGRRPFVNPVPLARWGWGDNSSATVEEAVANMTTFMSWFNTTVLTPDEKTCSSSLLMYVGGTGRTTYRNAYQSPPGVPLGFGISRVSGFSEAPDFVVPIGEAPYNSTVTQHVEYLPVAVNFMAAKGCDGMLFELIADLYEVGILKKALAGQSGITGGEALSKRHLMF</sequence>
<dbReference type="AlphaFoldDB" id="A0A2T2P7Z2"/>
<dbReference type="Gene3D" id="3.90.1300.10">
    <property type="entry name" value="Amidase signature (AS) domain"/>
    <property type="match status" value="1"/>
</dbReference>
<reference evidence="4 5" key="1">
    <citation type="journal article" date="2018" name="Front. Microbiol.">
        <title>Genome-Wide Analysis of Corynespora cassiicola Leaf Fall Disease Putative Effectors.</title>
        <authorList>
            <person name="Lopez D."/>
            <person name="Ribeiro S."/>
            <person name="Label P."/>
            <person name="Fumanal B."/>
            <person name="Venisse J.S."/>
            <person name="Kohler A."/>
            <person name="de Oliveira R.R."/>
            <person name="Labutti K."/>
            <person name="Lipzen A."/>
            <person name="Lail K."/>
            <person name="Bauer D."/>
            <person name="Ohm R.A."/>
            <person name="Barry K.W."/>
            <person name="Spatafora J."/>
            <person name="Grigoriev I.V."/>
            <person name="Martin F.M."/>
            <person name="Pujade-Renaud V."/>
        </authorList>
    </citation>
    <scope>NUCLEOTIDE SEQUENCE [LARGE SCALE GENOMIC DNA]</scope>
    <source>
        <strain evidence="4 5">Philippines</strain>
    </source>
</reference>
<dbReference type="Pfam" id="PF26053">
    <property type="entry name" value="DUF8016"/>
    <property type="match status" value="1"/>
</dbReference>
<dbReference type="PANTHER" id="PTHR46310:SF7">
    <property type="entry name" value="AMIDASE 1"/>
    <property type="match status" value="1"/>
</dbReference>
<dbReference type="Pfam" id="PF01425">
    <property type="entry name" value="Amidase"/>
    <property type="match status" value="1"/>
</dbReference>
<dbReference type="PANTHER" id="PTHR46310">
    <property type="entry name" value="AMIDASE 1"/>
    <property type="match status" value="1"/>
</dbReference>
<evidence type="ECO:0000256" key="1">
    <source>
        <dbReference type="SAM" id="SignalP"/>
    </source>
</evidence>